<dbReference type="Proteomes" id="UP001619911">
    <property type="component" value="Unassembled WGS sequence"/>
</dbReference>
<dbReference type="EMBL" id="JAUIYO010000015">
    <property type="protein sequence ID" value="MFK2826800.1"/>
    <property type="molecule type" value="Genomic_DNA"/>
</dbReference>
<protein>
    <submittedName>
        <fullName evidence="2">Amidohydrolase family protein</fullName>
    </submittedName>
</protein>
<reference evidence="2 3" key="1">
    <citation type="submission" date="2023-07" db="EMBL/GenBank/DDBJ databases">
        <title>Bacillus lucianemedeirus sp. nov, a new species isolated from an immunobiological production facility.</title>
        <authorList>
            <person name="Costa L.V."/>
            <person name="Miranda R.V.S.L."/>
            <person name="Brandao M.L.L."/>
            <person name="Reis C.M.F."/>
            <person name="Frazao A.M."/>
            <person name="Cruz F.V."/>
            <person name="Baio P.V.P."/>
            <person name="Veras J.F.C."/>
            <person name="Ramos J.N."/>
            <person name="Vieira V."/>
        </authorList>
    </citation>
    <scope>NUCLEOTIDE SEQUENCE [LARGE SCALE GENOMIC DNA]</scope>
    <source>
        <strain evidence="2 3">B190/17</strain>
    </source>
</reference>
<evidence type="ECO:0000259" key="1">
    <source>
        <dbReference type="Pfam" id="PF07969"/>
    </source>
</evidence>
<dbReference type="CDD" id="cd01293">
    <property type="entry name" value="Bact_CD"/>
    <property type="match status" value="1"/>
</dbReference>
<comment type="caution">
    <text evidence="2">The sequence shown here is derived from an EMBL/GenBank/DDBJ whole genome shotgun (WGS) entry which is preliminary data.</text>
</comment>
<accession>A0ABW8IBC6</accession>
<dbReference type="SUPFAM" id="SSF51556">
    <property type="entry name" value="Metallo-dependent hydrolases"/>
    <property type="match status" value="1"/>
</dbReference>
<dbReference type="InterPro" id="IPR013108">
    <property type="entry name" value="Amidohydro_3"/>
</dbReference>
<dbReference type="PANTHER" id="PTHR32027">
    <property type="entry name" value="CYTOSINE DEAMINASE"/>
    <property type="match status" value="1"/>
</dbReference>
<dbReference type="SUPFAM" id="SSF51338">
    <property type="entry name" value="Composite domain of metallo-dependent hydrolases"/>
    <property type="match status" value="1"/>
</dbReference>
<dbReference type="Pfam" id="PF07969">
    <property type="entry name" value="Amidohydro_3"/>
    <property type="match status" value="1"/>
</dbReference>
<dbReference type="PANTHER" id="PTHR32027:SF9">
    <property type="entry name" value="BLL3847 PROTEIN"/>
    <property type="match status" value="1"/>
</dbReference>
<proteinExistence type="predicted"/>
<feature type="domain" description="Amidohydrolase 3" evidence="1">
    <location>
        <begin position="119"/>
        <end position="404"/>
    </location>
</feature>
<dbReference type="Gene3D" id="2.30.40.10">
    <property type="entry name" value="Urease, subunit C, domain 1"/>
    <property type="match status" value="1"/>
</dbReference>
<dbReference type="RefSeq" id="WP_404318446.1">
    <property type="nucleotide sequence ID" value="NZ_JAUIYO010000015.1"/>
</dbReference>
<dbReference type="InterPro" id="IPR011059">
    <property type="entry name" value="Metal-dep_hydrolase_composite"/>
</dbReference>
<dbReference type="NCBIfam" id="NF005312">
    <property type="entry name" value="PRK06846.1"/>
    <property type="match status" value="1"/>
</dbReference>
<name>A0ABW8IBC6_9BACI</name>
<organism evidence="2 3">
    <name type="scientific">Bacillus lumedeiriae</name>
    <dbReference type="NCBI Taxonomy" id="3058829"/>
    <lineage>
        <taxon>Bacteria</taxon>
        <taxon>Bacillati</taxon>
        <taxon>Bacillota</taxon>
        <taxon>Bacilli</taxon>
        <taxon>Bacillales</taxon>
        <taxon>Bacillaceae</taxon>
        <taxon>Bacillus</taxon>
    </lineage>
</organism>
<evidence type="ECO:0000313" key="2">
    <source>
        <dbReference type="EMBL" id="MFK2826800.1"/>
    </source>
</evidence>
<evidence type="ECO:0000313" key="3">
    <source>
        <dbReference type="Proteomes" id="UP001619911"/>
    </source>
</evidence>
<dbReference type="Gene3D" id="3.20.20.140">
    <property type="entry name" value="Metal-dependent hydrolases"/>
    <property type="match status" value="1"/>
</dbReference>
<dbReference type="InterPro" id="IPR032466">
    <property type="entry name" value="Metal_Hydrolase"/>
</dbReference>
<dbReference type="InterPro" id="IPR052349">
    <property type="entry name" value="Metallo-hydrolase_Enzymes"/>
</dbReference>
<gene>
    <name evidence="2" type="ORF">QYG89_14180</name>
</gene>
<sequence>MTTSYWLKNVLLESGYHYQNSVIEETITEVFHIRIENETIMEIIPEFEPIKDDLPQKDANRLLMIPSFQDMHMHLDKTHYGGPWKAPKPFTSIFGRLEEEKELLPRLLPVAEERAEKIIDLHLQNGTTHIRAQVNVDPIIELKNLEAVTRALHSNDSKLTHELVAFPQHGLLRSNSVKLVREALKRGATHVGGVDPATVDEDIEKSLYTMFDLAVEADAGIDLHLHDKGHLGVYTMKRLAAYTEEAGWQGRVTIGHGFGLGEVSLEEAGEMAEILAKAGIDLASTVPFEAGFSTPPIPLLHQKGVKVSLANDSIIDHWEAFGTGDMLYKASIMAERFSWIDEQSLGKALSFVTGGIIPLNSNGERVWPKVGDKANAVFVEASCSAEAVARRAKRKATMFKGNIVAGHLAGKDIEKTVQ</sequence>
<keyword evidence="3" id="KW-1185">Reference proteome</keyword>